<dbReference type="InterPro" id="IPR002347">
    <property type="entry name" value="SDR_fam"/>
</dbReference>
<protein>
    <submittedName>
        <fullName evidence="3">Uncharacterized protein</fullName>
    </submittedName>
</protein>
<keyword evidence="4" id="KW-1185">Reference proteome</keyword>
<evidence type="ECO:0000256" key="2">
    <source>
        <dbReference type="ARBA" id="ARBA00023002"/>
    </source>
</evidence>
<proteinExistence type="inferred from homology"/>
<dbReference type="EMBL" id="JAZAVJ010000004">
    <property type="protein sequence ID" value="KAK7424429.1"/>
    <property type="molecule type" value="Genomic_DNA"/>
</dbReference>
<dbReference type="PRINTS" id="PR00081">
    <property type="entry name" value="GDHRDH"/>
</dbReference>
<comment type="similarity">
    <text evidence="1">Belongs to the short-chain dehydrogenases/reductases (SDR) family.</text>
</comment>
<dbReference type="PANTHER" id="PTHR24320">
    <property type="entry name" value="RETINOL DEHYDROGENASE"/>
    <property type="match status" value="1"/>
</dbReference>
<accession>A0ABR1HUD0</accession>
<organism evidence="3 4">
    <name type="scientific">Neonectria punicea</name>
    <dbReference type="NCBI Taxonomy" id="979145"/>
    <lineage>
        <taxon>Eukaryota</taxon>
        <taxon>Fungi</taxon>
        <taxon>Dikarya</taxon>
        <taxon>Ascomycota</taxon>
        <taxon>Pezizomycotina</taxon>
        <taxon>Sordariomycetes</taxon>
        <taxon>Hypocreomycetidae</taxon>
        <taxon>Hypocreales</taxon>
        <taxon>Nectriaceae</taxon>
        <taxon>Neonectria</taxon>
    </lineage>
</organism>
<reference evidence="3 4" key="1">
    <citation type="journal article" date="2025" name="Microbiol. Resour. Announc.">
        <title>Draft genome sequences for Neonectria magnoliae and Neonectria punicea, canker pathogens of Liriodendron tulipifera and Acer saccharum in West Virginia.</title>
        <authorList>
            <person name="Petronek H.M."/>
            <person name="Kasson M.T."/>
            <person name="Metheny A.M."/>
            <person name="Stauder C.M."/>
            <person name="Lovett B."/>
            <person name="Lynch S.C."/>
            <person name="Garnas J.R."/>
            <person name="Kasson L.R."/>
            <person name="Stajich J.E."/>
        </authorList>
    </citation>
    <scope>NUCLEOTIDE SEQUENCE [LARGE SCALE GENOMIC DNA]</scope>
    <source>
        <strain evidence="3 4">NRRL 64653</strain>
    </source>
</reference>
<evidence type="ECO:0000313" key="4">
    <source>
        <dbReference type="Proteomes" id="UP001498476"/>
    </source>
</evidence>
<dbReference type="Gene3D" id="3.40.50.720">
    <property type="entry name" value="NAD(P)-binding Rossmann-like Domain"/>
    <property type="match status" value="1"/>
</dbReference>
<dbReference type="InterPro" id="IPR036291">
    <property type="entry name" value="NAD(P)-bd_dom_sf"/>
</dbReference>
<comment type="caution">
    <text evidence="3">The sequence shown here is derived from an EMBL/GenBank/DDBJ whole genome shotgun (WGS) entry which is preliminary data.</text>
</comment>
<gene>
    <name evidence="3" type="ORF">QQX98_000394</name>
</gene>
<name>A0ABR1HUD0_9HYPO</name>
<dbReference type="Proteomes" id="UP001498476">
    <property type="component" value="Unassembled WGS sequence"/>
</dbReference>
<dbReference type="SUPFAM" id="SSF51735">
    <property type="entry name" value="NAD(P)-binding Rossmann-fold domains"/>
    <property type="match status" value="1"/>
</dbReference>
<keyword evidence="2" id="KW-0560">Oxidoreductase</keyword>
<dbReference type="Pfam" id="PF00106">
    <property type="entry name" value="adh_short"/>
    <property type="match status" value="1"/>
</dbReference>
<evidence type="ECO:0000256" key="1">
    <source>
        <dbReference type="ARBA" id="ARBA00006484"/>
    </source>
</evidence>
<dbReference type="PANTHER" id="PTHR24320:SF272">
    <property type="entry name" value="NAD(P)-BINDING ROSSMANN-FOLD SUPERFAMILY PROTEIN"/>
    <property type="match status" value="1"/>
</dbReference>
<sequence>MVAQRMQIVEDEDRKDNMEGKVFLITGCSSGIGIDTARAAAATGAKVFRAVRSLERGQVACGSFLEPGRVELLQLDTSSLASVRTAADEFLRKSRVLNVLICNAGVMAIPEREESVDGFEMQLATNYLGHFLFFWLLKDAMLASSTPEFHSHLVNVSSAGQHASEVQFEDLNLTQPGAYEPWKSYGQSKLAQIYMSNSVERKYGARGLHSLSLMPGGISTNLQKHIPEQVLKDWAKNEGIAKFMESPAQGAATTMYAAISREWEGKGGKYLENCRVGTDEPLIPLTIGVKGYAYDKTKEEKLWQRALQMLDLEQGAYIKSNPINIAYST</sequence>
<evidence type="ECO:0000313" key="3">
    <source>
        <dbReference type="EMBL" id="KAK7424429.1"/>
    </source>
</evidence>